<organism evidence="3 4">
    <name type="scientific">Arachis duranensis</name>
    <name type="common">Wild peanut</name>
    <dbReference type="NCBI Taxonomy" id="130453"/>
    <lineage>
        <taxon>Eukaryota</taxon>
        <taxon>Viridiplantae</taxon>
        <taxon>Streptophyta</taxon>
        <taxon>Embryophyta</taxon>
        <taxon>Tracheophyta</taxon>
        <taxon>Spermatophyta</taxon>
        <taxon>Magnoliopsida</taxon>
        <taxon>eudicotyledons</taxon>
        <taxon>Gunneridae</taxon>
        <taxon>Pentapetalae</taxon>
        <taxon>rosids</taxon>
        <taxon>fabids</taxon>
        <taxon>Fabales</taxon>
        <taxon>Fabaceae</taxon>
        <taxon>Papilionoideae</taxon>
        <taxon>50 kb inversion clade</taxon>
        <taxon>dalbergioids sensu lato</taxon>
        <taxon>Dalbergieae</taxon>
        <taxon>Pterocarpus clade</taxon>
        <taxon>Arachis</taxon>
    </lineage>
</organism>
<dbReference type="KEGG" id="adu:107462983"/>
<evidence type="ECO:0000256" key="1">
    <source>
        <dbReference type="SAM" id="MobiDB-lite"/>
    </source>
</evidence>
<dbReference type="Pfam" id="PF03108">
    <property type="entry name" value="DBD_Tnp_Mut"/>
    <property type="match status" value="1"/>
</dbReference>
<sequence>MAVVSSGVQCEIFVIGSDEDMGELFHCRQSFSEVRINELFAKLEDRVDNSRASTPNPQSTAVGCASTSMPVVAPRCLLPAAPPVLASAERSPGLITGLVGVGPSSSESHQQPQHFSTLNPESVSQQPDDRHTFGYQGLHEGNASAEFVIGQSFQTKEEAVMSVKDYSIRRGVQYRVMESDHLKYVGRCKEFGNGYNWIIRGAFRQRKGN</sequence>
<reference evidence="3" key="1">
    <citation type="journal article" date="2016" name="Nat. Genet.">
        <title>The genome sequences of Arachis duranensis and Arachis ipaensis, the diploid ancestors of cultivated peanut.</title>
        <authorList>
            <person name="Bertioli D.J."/>
            <person name="Cannon S.B."/>
            <person name="Froenicke L."/>
            <person name="Huang G."/>
            <person name="Farmer A.D."/>
            <person name="Cannon E.K."/>
            <person name="Liu X."/>
            <person name="Gao D."/>
            <person name="Clevenger J."/>
            <person name="Dash S."/>
            <person name="Ren L."/>
            <person name="Moretzsohn M.C."/>
            <person name="Shirasawa K."/>
            <person name="Huang W."/>
            <person name="Vidigal B."/>
            <person name="Abernathy B."/>
            <person name="Chu Y."/>
            <person name="Niederhuth C.E."/>
            <person name="Umale P."/>
            <person name="Araujo A.C."/>
            <person name="Kozik A."/>
            <person name="Kim K.D."/>
            <person name="Burow M.D."/>
            <person name="Varshney R.K."/>
            <person name="Wang X."/>
            <person name="Zhang X."/>
            <person name="Barkley N."/>
            <person name="Guimaraes P.M."/>
            <person name="Isobe S."/>
            <person name="Guo B."/>
            <person name="Liao B."/>
            <person name="Stalker H.T."/>
            <person name="Schmitz R.J."/>
            <person name="Scheffler B.E."/>
            <person name="Leal-Bertioli S.C."/>
            <person name="Xun X."/>
            <person name="Jackson S.A."/>
            <person name="Michelmore R."/>
            <person name="Ozias-Akins P."/>
        </authorList>
    </citation>
    <scope>NUCLEOTIDE SEQUENCE [LARGE SCALE GENOMIC DNA]</scope>
    <source>
        <strain evidence="3">cv. V14167</strain>
    </source>
</reference>
<name>A0A6P4BBY4_ARADU</name>
<accession>A0A6P4BBY4</accession>
<feature type="region of interest" description="Disordered" evidence="1">
    <location>
        <begin position="101"/>
        <end position="127"/>
    </location>
</feature>
<proteinExistence type="predicted"/>
<evidence type="ECO:0000313" key="4">
    <source>
        <dbReference type="RefSeq" id="XP_015937156.1"/>
    </source>
</evidence>
<dbReference type="Proteomes" id="UP000515211">
    <property type="component" value="Chromosome 8"/>
</dbReference>
<protein>
    <submittedName>
        <fullName evidence="4">Uncharacterized protein LOC107462983</fullName>
    </submittedName>
</protein>
<feature type="compositionally biased region" description="Low complexity" evidence="1">
    <location>
        <begin position="103"/>
        <end position="116"/>
    </location>
</feature>
<dbReference type="AlphaFoldDB" id="A0A6P4BBY4"/>
<dbReference type="GeneID" id="107462983"/>
<feature type="domain" description="Transposase MuDR plant" evidence="2">
    <location>
        <begin position="147"/>
        <end position="205"/>
    </location>
</feature>
<keyword evidence="3" id="KW-1185">Reference proteome</keyword>
<evidence type="ECO:0000313" key="3">
    <source>
        <dbReference type="Proteomes" id="UP000515211"/>
    </source>
</evidence>
<dbReference type="InterPro" id="IPR004332">
    <property type="entry name" value="Transposase_MuDR"/>
</dbReference>
<reference evidence="4" key="2">
    <citation type="submission" date="2025-08" db="UniProtKB">
        <authorList>
            <consortium name="RefSeq"/>
        </authorList>
    </citation>
    <scope>IDENTIFICATION</scope>
    <source>
        <tissue evidence="4">Whole plant</tissue>
    </source>
</reference>
<gene>
    <name evidence="4" type="primary">LOC107462983</name>
</gene>
<dbReference type="RefSeq" id="XP_015937156.1">
    <property type="nucleotide sequence ID" value="XM_016081670.1"/>
</dbReference>
<evidence type="ECO:0000259" key="2">
    <source>
        <dbReference type="Pfam" id="PF03108"/>
    </source>
</evidence>
<feature type="compositionally biased region" description="Polar residues" evidence="1">
    <location>
        <begin position="117"/>
        <end position="126"/>
    </location>
</feature>